<proteinExistence type="predicted"/>
<evidence type="ECO:0000256" key="1">
    <source>
        <dbReference type="SAM" id="MobiDB-lite"/>
    </source>
</evidence>
<comment type="caution">
    <text evidence="2">The sequence shown here is derived from an EMBL/GenBank/DDBJ whole genome shotgun (WGS) entry which is preliminary data.</text>
</comment>
<feature type="region of interest" description="Disordered" evidence="1">
    <location>
        <begin position="137"/>
        <end position="181"/>
    </location>
</feature>
<dbReference type="EMBL" id="JACEFI010000001">
    <property type="protein sequence ID" value="KAH0601437.1"/>
    <property type="molecule type" value="Genomic_DNA"/>
</dbReference>
<reference evidence="2 3" key="1">
    <citation type="submission" date="2020-07" db="EMBL/GenBank/DDBJ databases">
        <title>Metarhizium humberi genome.</title>
        <authorList>
            <person name="Lysoe E."/>
        </authorList>
    </citation>
    <scope>NUCLEOTIDE SEQUENCE [LARGE SCALE GENOMIC DNA]</scope>
    <source>
        <strain evidence="2 3">ESALQ1638</strain>
    </source>
</reference>
<gene>
    <name evidence="2" type="ORF">MHUMG1_00312</name>
</gene>
<accession>A0A9P8MKH0</accession>
<sequence>MLHLVRRFVSACLAPPINFYLDLYEKGQELAVATPYFLDPPHPARVSAIHPSAERTAGLSASRHLPSPVPVSIWVPAIRLINYQLESFCHQQPFAGITSADTRHHHIRNNPDVHAIHLIPKASEHVCYTTKRIQSLPLRNPPRAGQHSPSPSVVPLNASPASAGPRPHVEPFQSASHQEGPLQQDAEMDMMDVTISSPPDHDEAAQPPALLLNRSTGRMPTPIQPNFAAQVKGQYSGWAATVQTQTTPNGVANLGHHVMGIAQDQTVPRAMTGGPDWQTLQNHRRLPSPISEMGDPIMHDGSGIPTCTMMDSEEQFGQLSQPSPVHGSMSGQPSPLHAMEHPNAMMDADCHHLLQHGESDTDPSSPSPNRKGHQRSKHTVNSWTWQPGMKKSFSIGYRSDWAGFATGSIEPLLDLAAGIIMKDCPMGQTRFELDGVEQGIWIRIIHNGLSKMRINLAIKFGNMGGNDYRHNGIDLFFFFN</sequence>
<name>A0A9P8MKH0_9HYPO</name>
<evidence type="ECO:0000313" key="2">
    <source>
        <dbReference type="EMBL" id="KAH0601437.1"/>
    </source>
</evidence>
<dbReference type="Proteomes" id="UP000764110">
    <property type="component" value="Unassembled WGS sequence"/>
</dbReference>
<keyword evidence="3" id="KW-1185">Reference proteome</keyword>
<organism evidence="2 3">
    <name type="scientific">Metarhizium humberi</name>
    <dbReference type="NCBI Taxonomy" id="2596975"/>
    <lineage>
        <taxon>Eukaryota</taxon>
        <taxon>Fungi</taxon>
        <taxon>Dikarya</taxon>
        <taxon>Ascomycota</taxon>
        <taxon>Pezizomycotina</taxon>
        <taxon>Sordariomycetes</taxon>
        <taxon>Hypocreomycetidae</taxon>
        <taxon>Hypocreales</taxon>
        <taxon>Clavicipitaceae</taxon>
        <taxon>Metarhizium</taxon>
    </lineage>
</organism>
<dbReference type="AlphaFoldDB" id="A0A9P8MKH0"/>
<protein>
    <submittedName>
        <fullName evidence="2">Uncharacterized protein</fullName>
    </submittedName>
</protein>
<evidence type="ECO:0000313" key="3">
    <source>
        <dbReference type="Proteomes" id="UP000764110"/>
    </source>
</evidence>
<feature type="region of interest" description="Disordered" evidence="1">
    <location>
        <begin position="355"/>
        <end position="381"/>
    </location>
</feature>